<dbReference type="EMBL" id="CP000929">
    <property type="protein sequence ID" value="ABZ74494.1"/>
    <property type="molecule type" value="Genomic_DNA"/>
</dbReference>
<organism evidence="8">
    <name type="scientific">Caulobacter sp. (strain K31)</name>
    <dbReference type="NCBI Taxonomy" id="366602"/>
    <lineage>
        <taxon>Bacteria</taxon>
        <taxon>Pseudomonadati</taxon>
        <taxon>Pseudomonadota</taxon>
        <taxon>Alphaproteobacteria</taxon>
        <taxon>Caulobacterales</taxon>
        <taxon>Caulobacteraceae</taxon>
        <taxon>Caulobacter</taxon>
    </lineage>
</organism>
<keyword evidence="8" id="KW-0614">Plasmid</keyword>
<dbReference type="KEGG" id="cak:Caul_5375"/>
<dbReference type="PANTHER" id="PTHR39560:SF1">
    <property type="entry name" value="PROTEIN ADENYLYLTRANSFERASE FIC-RELATED"/>
    <property type="match status" value="1"/>
</dbReference>
<dbReference type="GO" id="GO:0005524">
    <property type="term" value="F:ATP binding"/>
    <property type="evidence" value="ECO:0007669"/>
    <property type="project" value="UniProtKB-KW"/>
</dbReference>
<evidence type="ECO:0000256" key="2">
    <source>
        <dbReference type="ARBA" id="ARBA00022695"/>
    </source>
</evidence>
<protein>
    <recommendedName>
        <fullName evidence="5">protein adenylyltransferase</fullName>
        <ecNumber evidence="5">2.7.7.108</ecNumber>
    </recommendedName>
</protein>
<evidence type="ECO:0000256" key="1">
    <source>
        <dbReference type="ARBA" id="ARBA00022679"/>
    </source>
</evidence>
<dbReference type="EC" id="2.7.7.108" evidence="5"/>
<accession>B0T9U5</accession>
<dbReference type="GO" id="GO:0070733">
    <property type="term" value="F:AMPylase activity"/>
    <property type="evidence" value="ECO:0007669"/>
    <property type="project" value="UniProtKB-EC"/>
</dbReference>
<sequence>MSDRKAAERAAFERVFYPDSRVLVNELGLRDAASLDAAERLFTDTRIEEGMPAAAAEPTYAGFKAIHHHLFQDLYAWAGQERAAASDGNKLYQECRECFLYKNST</sequence>
<proteinExistence type="predicted"/>
<name>B0T9U5_CAUSK</name>
<dbReference type="HOGENOM" id="CLU_080158_0_5_5"/>
<keyword evidence="2" id="KW-0548">Nucleotidyltransferase</keyword>
<dbReference type="OrthoDB" id="9813719at2"/>
<dbReference type="GO" id="GO:0051302">
    <property type="term" value="P:regulation of cell division"/>
    <property type="evidence" value="ECO:0007669"/>
    <property type="project" value="TreeGrafter"/>
</dbReference>
<dbReference type="eggNOG" id="COG2184">
    <property type="taxonomic scope" value="Bacteria"/>
</dbReference>
<keyword evidence="3" id="KW-0547">Nucleotide-binding</keyword>
<dbReference type="AlphaFoldDB" id="B0T9U5"/>
<comment type="catalytic activity">
    <reaction evidence="6">
        <text>L-threonyl-[protein] + ATP = 3-O-(5'-adenylyl)-L-threonyl-[protein] + diphosphate</text>
        <dbReference type="Rhea" id="RHEA:54292"/>
        <dbReference type="Rhea" id="RHEA-COMP:11060"/>
        <dbReference type="Rhea" id="RHEA-COMP:13847"/>
        <dbReference type="ChEBI" id="CHEBI:30013"/>
        <dbReference type="ChEBI" id="CHEBI:30616"/>
        <dbReference type="ChEBI" id="CHEBI:33019"/>
        <dbReference type="ChEBI" id="CHEBI:138113"/>
        <dbReference type="EC" id="2.7.7.108"/>
    </reaction>
</comment>
<evidence type="ECO:0000256" key="5">
    <source>
        <dbReference type="ARBA" id="ARBA00034531"/>
    </source>
</evidence>
<gene>
    <name evidence="8" type="ordered locus">Caul_5375</name>
</gene>
<evidence type="ECO:0000256" key="3">
    <source>
        <dbReference type="ARBA" id="ARBA00022741"/>
    </source>
</evidence>
<comment type="catalytic activity">
    <reaction evidence="7">
        <text>L-tyrosyl-[protein] + ATP = O-(5'-adenylyl)-L-tyrosyl-[protein] + diphosphate</text>
        <dbReference type="Rhea" id="RHEA:54288"/>
        <dbReference type="Rhea" id="RHEA-COMP:10136"/>
        <dbReference type="Rhea" id="RHEA-COMP:13846"/>
        <dbReference type="ChEBI" id="CHEBI:30616"/>
        <dbReference type="ChEBI" id="CHEBI:33019"/>
        <dbReference type="ChEBI" id="CHEBI:46858"/>
        <dbReference type="ChEBI" id="CHEBI:83624"/>
        <dbReference type="EC" id="2.7.7.108"/>
    </reaction>
</comment>
<dbReference type="InterPro" id="IPR036597">
    <property type="entry name" value="Fido-like_dom_sf"/>
</dbReference>
<geneLocation type="plasmid" evidence="8">
    <name>pCAUL02</name>
</geneLocation>
<evidence type="ECO:0000256" key="6">
    <source>
        <dbReference type="ARBA" id="ARBA00047939"/>
    </source>
</evidence>
<dbReference type="Gene3D" id="1.10.3290.10">
    <property type="entry name" value="Fido-like domain"/>
    <property type="match status" value="1"/>
</dbReference>
<keyword evidence="4" id="KW-0067">ATP-binding</keyword>
<keyword evidence="1" id="KW-0808">Transferase</keyword>
<evidence type="ECO:0000313" key="8">
    <source>
        <dbReference type="EMBL" id="ABZ74494.1"/>
    </source>
</evidence>
<dbReference type="PANTHER" id="PTHR39560">
    <property type="entry name" value="PROTEIN ADENYLYLTRANSFERASE FIC-RELATED"/>
    <property type="match status" value="1"/>
</dbReference>
<evidence type="ECO:0000256" key="7">
    <source>
        <dbReference type="ARBA" id="ARBA00048696"/>
    </source>
</evidence>
<evidence type="ECO:0000256" key="4">
    <source>
        <dbReference type="ARBA" id="ARBA00022840"/>
    </source>
</evidence>
<reference evidence="8" key="1">
    <citation type="submission" date="2008-01" db="EMBL/GenBank/DDBJ databases">
        <title>Complete sequence of plasmid2 pCAUL02 of Caulobacter sp. K31.</title>
        <authorList>
            <consortium name="US DOE Joint Genome Institute"/>
            <person name="Copeland A."/>
            <person name="Lucas S."/>
            <person name="Lapidus A."/>
            <person name="Barry K."/>
            <person name="Glavina del Rio T."/>
            <person name="Dalin E."/>
            <person name="Tice H."/>
            <person name="Pitluck S."/>
            <person name="Bruce D."/>
            <person name="Goodwin L."/>
            <person name="Thompson L.S."/>
            <person name="Brettin T."/>
            <person name="Detter J.C."/>
            <person name="Han C."/>
            <person name="Schmutz J."/>
            <person name="Larimer F."/>
            <person name="Land M."/>
            <person name="Hauser L."/>
            <person name="Kyrpides N."/>
            <person name="Kim E."/>
            <person name="Stephens C."/>
            <person name="Richardson P."/>
        </authorList>
    </citation>
    <scope>NUCLEOTIDE SEQUENCE [LARGE SCALE GENOMIC DNA]</scope>
    <source>
        <strain evidence="8">K31</strain>
        <plasmid evidence="8">pCAUL02</plasmid>
    </source>
</reference>